<comment type="domain">
    <text evidence="5">The PRC barrel domain binds ribosomal protein uS19.</text>
</comment>
<dbReference type="RefSeq" id="WP_075360955.1">
    <property type="nucleotide sequence ID" value="NZ_MPDM01000002.1"/>
</dbReference>
<evidence type="ECO:0000256" key="5">
    <source>
        <dbReference type="HAMAP-Rule" id="MF_00014"/>
    </source>
</evidence>
<keyword evidence="9" id="KW-1185">Reference proteome</keyword>
<dbReference type="Pfam" id="PF01782">
    <property type="entry name" value="RimM"/>
    <property type="match status" value="1"/>
</dbReference>
<dbReference type="Gene3D" id="2.30.30.240">
    <property type="entry name" value="PRC-barrel domain"/>
    <property type="match status" value="1"/>
</dbReference>
<evidence type="ECO:0000313" key="9">
    <source>
        <dbReference type="Proteomes" id="UP000186465"/>
    </source>
</evidence>
<keyword evidence="4 5" id="KW-0143">Chaperone</keyword>
<dbReference type="InterPro" id="IPR011033">
    <property type="entry name" value="PRC_barrel-like_sf"/>
</dbReference>
<proteinExistence type="inferred from homology"/>
<evidence type="ECO:0000256" key="2">
    <source>
        <dbReference type="ARBA" id="ARBA00022517"/>
    </source>
</evidence>
<dbReference type="InterPro" id="IPR011961">
    <property type="entry name" value="RimM"/>
</dbReference>
<dbReference type="InterPro" id="IPR002676">
    <property type="entry name" value="RimM_N"/>
</dbReference>
<comment type="subunit">
    <text evidence="5">Binds ribosomal protein uS19.</text>
</comment>
<accession>A0A1Q5PR74</accession>
<dbReference type="GO" id="GO:0005840">
    <property type="term" value="C:ribosome"/>
    <property type="evidence" value="ECO:0007669"/>
    <property type="project" value="InterPro"/>
</dbReference>
<dbReference type="InterPro" id="IPR009000">
    <property type="entry name" value="Transl_B-barrel_sf"/>
</dbReference>
<comment type="subcellular location">
    <subcellularLocation>
        <location evidence="5">Cytoplasm</location>
    </subcellularLocation>
</comment>
<keyword evidence="3 5" id="KW-0698">rRNA processing</keyword>
<comment type="caution">
    <text evidence="8">The sequence shown here is derived from an EMBL/GenBank/DDBJ whole genome shotgun (WGS) entry which is preliminary data.</text>
</comment>
<dbReference type="GO" id="GO:0005737">
    <property type="term" value="C:cytoplasm"/>
    <property type="evidence" value="ECO:0007669"/>
    <property type="project" value="UniProtKB-SubCell"/>
</dbReference>
<comment type="similarity">
    <text evidence="5">Belongs to the RimM family.</text>
</comment>
<reference evidence="9" key="1">
    <citation type="submission" date="2016-11" db="EMBL/GenBank/DDBJ databases">
        <title>Actinomyces gypaetusis sp. nov. isolated from Gypaetus barbatus in Qinghai Tibet Plateau China.</title>
        <authorList>
            <person name="Meng X."/>
        </authorList>
    </citation>
    <scope>NUCLEOTIDE SEQUENCE [LARGE SCALE GENOMIC DNA]</scope>
    <source>
        <strain evidence="9">DSM 15383</strain>
    </source>
</reference>
<dbReference type="InterPro" id="IPR036976">
    <property type="entry name" value="RimM_N_sf"/>
</dbReference>
<feature type="domain" description="Ribosome maturation factor RimM PRC barrel" evidence="7">
    <location>
        <begin position="96"/>
        <end position="163"/>
    </location>
</feature>
<dbReference type="GO" id="GO:0042274">
    <property type="term" value="P:ribosomal small subunit biogenesis"/>
    <property type="evidence" value="ECO:0007669"/>
    <property type="project" value="UniProtKB-UniRule"/>
</dbReference>
<gene>
    <name evidence="5" type="primary">rimM</name>
    <name evidence="8" type="ORF">BM477_01655</name>
</gene>
<keyword evidence="2 5" id="KW-0690">Ribosome biogenesis</keyword>
<dbReference type="OrthoDB" id="5381335at2"/>
<dbReference type="AlphaFoldDB" id="A0A1Q5PR74"/>
<evidence type="ECO:0000313" key="8">
    <source>
        <dbReference type="EMBL" id="OKL50131.1"/>
    </source>
</evidence>
<dbReference type="GO" id="GO:0006364">
    <property type="term" value="P:rRNA processing"/>
    <property type="evidence" value="ECO:0007669"/>
    <property type="project" value="UniProtKB-UniRule"/>
</dbReference>
<dbReference type="Gene3D" id="2.40.30.60">
    <property type="entry name" value="RimM"/>
    <property type="match status" value="1"/>
</dbReference>
<dbReference type="STRING" id="156892.BM477_01655"/>
<dbReference type="PANTHER" id="PTHR33692:SF1">
    <property type="entry name" value="RIBOSOME MATURATION FACTOR RIMM"/>
    <property type="match status" value="1"/>
</dbReference>
<dbReference type="Pfam" id="PF24986">
    <property type="entry name" value="PRC_RimM"/>
    <property type="match status" value="1"/>
</dbReference>
<dbReference type="GO" id="GO:0043022">
    <property type="term" value="F:ribosome binding"/>
    <property type="evidence" value="ECO:0007669"/>
    <property type="project" value="InterPro"/>
</dbReference>
<feature type="domain" description="RimM N-terminal" evidence="6">
    <location>
        <begin position="5"/>
        <end position="85"/>
    </location>
</feature>
<keyword evidence="1 5" id="KW-0963">Cytoplasm</keyword>
<dbReference type="HAMAP" id="MF_00014">
    <property type="entry name" value="Ribosome_mat_RimM"/>
    <property type="match status" value="1"/>
</dbReference>
<dbReference type="SUPFAM" id="SSF50447">
    <property type="entry name" value="Translation proteins"/>
    <property type="match status" value="1"/>
</dbReference>
<evidence type="ECO:0000256" key="3">
    <source>
        <dbReference type="ARBA" id="ARBA00022552"/>
    </source>
</evidence>
<dbReference type="Proteomes" id="UP000186465">
    <property type="component" value="Unassembled WGS sequence"/>
</dbReference>
<organism evidence="8 9">
    <name type="scientific">Boudabousia marimammalium</name>
    <dbReference type="NCBI Taxonomy" id="156892"/>
    <lineage>
        <taxon>Bacteria</taxon>
        <taxon>Bacillati</taxon>
        <taxon>Actinomycetota</taxon>
        <taxon>Actinomycetes</taxon>
        <taxon>Actinomycetales</taxon>
        <taxon>Actinomycetaceae</taxon>
        <taxon>Boudabousia</taxon>
    </lineage>
</organism>
<evidence type="ECO:0000259" key="7">
    <source>
        <dbReference type="Pfam" id="PF24986"/>
    </source>
</evidence>
<evidence type="ECO:0000256" key="1">
    <source>
        <dbReference type="ARBA" id="ARBA00022490"/>
    </source>
</evidence>
<dbReference type="PANTHER" id="PTHR33692">
    <property type="entry name" value="RIBOSOME MATURATION FACTOR RIMM"/>
    <property type="match status" value="1"/>
</dbReference>
<sequence>MEVTVAIIGSAVGLRGHVRLDMRTDQILTRFEKGSVLHTDPAEVGPLTVQGLRKQGTKFIVAFAEVTDRNAAEALRGVRLTVDSETDEDDEGFYPHQLRGLDVVDLEGKTLGVVKDLEFGLAQERLLVTTPDGEEVAVPFVHALVPEVDLEAAKIVLDPPGGLFPAETGAEG</sequence>
<dbReference type="EMBL" id="MPDM01000002">
    <property type="protein sequence ID" value="OKL50131.1"/>
    <property type="molecule type" value="Genomic_DNA"/>
</dbReference>
<name>A0A1Q5PR74_9ACTO</name>
<evidence type="ECO:0000259" key="6">
    <source>
        <dbReference type="Pfam" id="PF01782"/>
    </source>
</evidence>
<evidence type="ECO:0000256" key="4">
    <source>
        <dbReference type="ARBA" id="ARBA00023186"/>
    </source>
</evidence>
<dbReference type="SUPFAM" id="SSF50346">
    <property type="entry name" value="PRC-barrel domain"/>
    <property type="match status" value="1"/>
</dbReference>
<comment type="function">
    <text evidence="5">An accessory protein needed during the final step in the assembly of 30S ribosomal subunit, possibly for assembly of the head region. Essential for efficient processing of 16S rRNA. May be needed both before and after RbfA during the maturation of 16S rRNA. It has affinity for free ribosomal 30S subunits but not for 70S ribosomes.</text>
</comment>
<dbReference type="NCBIfam" id="TIGR02273">
    <property type="entry name" value="16S_RimM"/>
    <property type="match status" value="1"/>
</dbReference>
<protein>
    <recommendedName>
        <fullName evidence="5">Ribosome maturation factor RimM</fullName>
    </recommendedName>
</protein>
<dbReference type="InterPro" id="IPR056792">
    <property type="entry name" value="PRC_RimM"/>
</dbReference>